<keyword evidence="10" id="KW-0378">Hydrolase</keyword>
<keyword evidence="5" id="KW-0548">Nucleotidyltransferase</keyword>
<evidence type="ECO:0000256" key="14">
    <source>
        <dbReference type="ARBA" id="ARBA00023125"/>
    </source>
</evidence>
<dbReference type="InterPro" id="IPR014144">
    <property type="entry name" value="LigD_PE_domain"/>
</dbReference>
<feature type="compositionally biased region" description="Basic and acidic residues" evidence="21">
    <location>
        <begin position="548"/>
        <end position="557"/>
    </location>
</feature>
<comment type="cofactor">
    <cofactor evidence="1">
        <name>Mn(2+)</name>
        <dbReference type="ChEBI" id="CHEBI:29035"/>
    </cofactor>
</comment>
<evidence type="ECO:0000256" key="10">
    <source>
        <dbReference type="ARBA" id="ARBA00022801"/>
    </source>
</evidence>
<dbReference type="Pfam" id="PF01068">
    <property type="entry name" value="DNA_ligase_A_M"/>
    <property type="match status" value="1"/>
</dbReference>
<evidence type="ECO:0000256" key="12">
    <source>
        <dbReference type="ARBA" id="ARBA00022840"/>
    </source>
</evidence>
<dbReference type="Gene3D" id="3.90.920.10">
    <property type="entry name" value="DNA primase, PRIM domain"/>
    <property type="match status" value="1"/>
</dbReference>
<dbReference type="PANTHER" id="PTHR42705">
    <property type="entry name" value="BIFUNCTIONAL NON-HOMOLOGOUS END JOINING PROTEIN LIGD"/>
    <property type="match status" value="1"/>
</dbReference>
<dbReference type="NCBIfam" id="TIGR02778">
    <property type="entry name" value="ligD_pol"/>
    <property type="match status" value="1"/>
</dbReference>
<dbReference type="EC" id="6.5.1.1" evidence="2"/>
<dbReference type="CDD" id="cd07971">
    <property type="entry name" value="OBF_DNA_ligase_LigD"/>
    <property type="match status" value="1"/>
</dbReference>
<dbReference type="RefSeq" id="WP_075569165.1">
    <property type="nucleotide sequence ID" value="NZ_MSDO01000005.1"/>
</dbReference>
<dbReference type="CDD" id="cd04861">
    <property type="entry name" value="LigD_Pol_like"/>
    <property type="match status" value="1"/>
</dbReference>
<keyword evidence="16" id="KW-0234">DNA repair</keyword>
<keyword evidence="12" id="KW-0067">ATP-binding</keyword>
<gene>
    <name evidence="23" type="ORF">BTW07_05485</name>
</gene>
<keyword evidence="9" id="KW-0227">DNA damage</keyword>
<evidence type="ECO:0000256" key="16">
    <source>
        <dbReference type="ARBA" id="ARBA00023204"/>
    </source>
</evidence>
<dbReference type="InterPro" id="IPR012310">
    <property type="entry name" value="DNA_ligase_ATP-dep_cent"/>
</dbReference>
<dbReference type="OrthoDB" id="9802472at2"/>
<dbReference type="InterPro" id="IPR014145">
    <property type="entry name" value="LigD_pol_dom"/>
</dbReference>
<dbReference type="Proteomes" id="UP000186878">
    <property type="component" value="Unassembled WGS sequence"/>
</dbReference>
<keyword evidence="4" id="KW-0808">Transferase</keyword>
<keyword evidence="3 23" id="KW-0436">Ligase</keyword>
<dbReference type="AlphaFoldDB" id="A0A1Q8SUJ4"/>
<keyword evidence="7" id="KW-0479">Metal-binding</keyword>
<keyword evidence="14" id="KW-0238">DNA-binding</keyword>
<keyword evidence="6" id="KW-0540">Nuclease</keyword>
<evidence type="ECO:0000313" key="23">
    <source>
        <dbReference type="EMBL" id="OLO05068.1"/>
    </source>
</evidence>
<comment type="caution">
    <text evidence="23">The sequence shown here is derived from an EMBL/GenBank/DDBJ whole genome shotgun (WGS) entry which is preliminary data.</text>
</comment>
<feature type="compositionally biased region" description="Polar residues" evidence="21">
    <location>
        <begin position="560"/>
        <end position="577"/>
    </location>
</feature>
<evidence type="ECO:0000256" key="3">
    <source>
        <dbReference type="ARBA" id="ARBA00022598"/>
    </source>
</evidence>
<evidence type="ECO:0000256" key="2">
    <source>
        <dbReference type="ARBA" id="ARBA00012727"/>
    </source>
</evidence>
<accession>A0A1Q8SUJ4</accession>
<keyword evidence="8" id="KW-0547">Nucleotide-binding</keyword>
<evidence type="ECO:0000256" key="6">
    <source>
        <dbReference type="ARBA" id="ARBA00022722"/>
    </source>
</evidence>
<evidence type="ECO:0000256" key="18">
    <source>
        <dbReference type="ARBA" id="ARBA00023268"/>
    </source>
</evidence>
<dbReference type="GO" id="GO:0003677">
    <property type="term" value="F:DNA binding"/>
    <property type="evidence" value="ECO:0007669"/>
    <property type="project" value="UniProtKB-KW"/>
</dbReference>
<evidence type="ECO:0000256" key="15">
    <source>
        <dbReference type="ARBA" id="ARBA00023172"/>
    </source>
</evidence>
<dbReference type="GO" id="GO:0006310">
    <property type="term" value="P:DNA recombination"/>
    <property type="evidence" value="ECO:0007669"/>
    <property type="project" value="UniProtKB-KW"/>
</dbReference>
<reference evidence="23 24" key="1">
    <citation type="submission" date="2016-12" db="EMBL/GenBank/DDBJ databases">
        <title>Draft genome sequences of strains Salinicola socius SMB35, Salinicola sp. MH3R3-1 and Chromohalobacter sp. SMB17 from the Verkhnekamsk potash mining region of Russia.</title>
        <authorList>
            <person name="Mavrodi D.V."/>
            <person name="Olsson B.E."/>
            <person name="Korsakova E.S."/>
            <person name="Pyankova A."/>
            <person name="Mavrodi O.V."/>
            <person name="Plotnikova E.G."/>
        </authorList>
    </citation>
    <scope>NUCLEOTIDE SEQUENCE [LARGE SCALE GENOMIC DNA]</scope>
    <source>
        <strain evidence="23 24">SMB35</strain>
    </source>
</reference>
<dbReference type="InterPro" id="IPR014143">
    <property type="entry name" value="NHEJ_ligase_prk"/>
</dbReference>
<dbReference type="Pfam" id="PF13298">
    <property type="entry name" value="LigD_N"/>
    <property type="match status" value="1"/>
</dbReference>
<dbReference type="Gene3D" id="2.40.50.140">
    <property type="entry name" value="Nucleic acid-binding proteins"/>
    <property type="match status" value="1"/>
</dbReference>
<keyword evidence="24" id="KW-1185">Reference proteome</keyword>
<evidence type="ECO:0000256" key="9">
    <source>
        <dbReference type="ARBA" id="ARBA00022763"/>
    </source>
</evidence>
<dbReference type="NCBIfam" id="TIGR02777">
    <property type="entry name" value="LigD_PE_dom"/>
    <property type="match status" value="1"/>
</dbReference>
<feature type="compositionally biased region" description="Basic and acidic residues" evidence="21">
    <location>
        <begin position="1"/>
        <end position="21"/>
    </location>
</feature>
<dbReference type="PANTHER" id="PTHR42705:SF2">
    <property type="entry name" value="BIFUNCTIONAL NON-HOMOLOGOUS END JOINING PROTEIN LIGD"/>
    <property type="match status" value="1"/>
</dbReference>
<evidence type="ECO:0000256" key="7">
    <source>
        <dbReference type="ARBA" id="ARBA00022723"/>
    </source>
</evidence>
<feature type="region of interest" description="Disordered" evidence="21">
    <location>
        <begin position="1"/>
        <end position="31"/>
    </location>
</feature>
<evidence type="ECO:0000256" key="11">
    <source>
        <dbReference type="ARBA" id="ARBA00022839"/>
    </source>
</evidence>
<dbReference type="SUPFAM" id="SSF56091">
    <property type="entry name" value="DNA ligase/mRNA capping enzyme, catalytic domain"/>
    <property type="match status" value="1"/>
</dbReference>
<dbReference type="InterPro" id="IPR012309">
    <property type="entry name" value="DNA_ligase_ATP-dep_C"/>
</dbReference>
<dbReference type="Gene3D" id="3.30.1490.70">
    <property type="match status" value="1"/>
</dbReference>
<dbReference type="PROSITE" id="PS50160">
    <property type="entry name" value="DNA_LIGASE_A3"/>
    <property type="match status" value="1"/>
</dbReference>
<keyword evidence="11" id="KW-0269">Exonuclease</keyword>
<evidence type="ECO:0000256" key="17">
    <source>
        <dbReference type="ARBA" id="ARBA00023211"/>
    </source>
</evidence>
<dbReference type="GO" id="GO:0046872">
    <property type="term" value="F:metal ion binding"/>
    <property type="evidence" value="ECO:0007669"/>
    <property type="project" value="UniProtKB-KW"/>
</dbReference>
<feature type="region of interest" description="Disordered" evidence="21">
    <location>
        <begin position="184"/>
        <end position="233"/>
    </location>
</feature>
<evidence type="ECO:0000256" key="8">
    <source>
        <dbReference type="ARBA" id="ARBA00022741"/>
    </source>
</evidence>
<dbReference type="NCBIfam" id="NF004628">
    <property type="entry name" value="PRK05972.1"/>
    <property type="match status" value="1"/>
</dbReference>
<dbReference type="NCBIfam" id="TIGR02776">
    <property type="entry name" value="NHEJ_ligase_prk"/>
    <property type="match status" value="1"/>
</dbReference>
<comment type="catalytic activity">
    <reaction evidence="20">
        <text>ATP + (deoxyribonucleotide)n-3'-hydroxyl + 5'-phospho-(deoxyribonucleotide)m = (deoxyribonucleotide)n+m + AMP + diphosphate.</text>
        <dbReference type="EC" id="6.5.1.1"/>
    </reaction>
</comment>
<dbReference type="GO" id="GO:0003887">
    <property type="term" value="F:DNA-directed DNA polymerase activity"/>
    <property type="evidence" value="ECO:0007669"/>
    <property type="project" value="UniProtKB-KW"/>
</dbReference>
<feature type="region of interest" description="Disordered" evidence="21">
    <location>
        <begin position="546"/>
        <end position="589"/>
    </location>
</feature>
<dbReference type="EMBL" id="MSDO01000005">
    <property type="protein sequence ID" value="OLO05068.1"/>
    <property type="molecule type" value="Genomic_DNA"/>
</dbReference>
<evidence type="ECO:0000256" key="5">
    <source>
        <dbReference type="ARBA" id="ARBA00022695"/>
    </source>
</evidence>
<keyword evidence="18" id="KW-0511">Multifunctional enzyme</keyword>
<dbReference type="GO" id="GO:0003910">
    <property type="term" value="F:DNA ligase (ATP) activity"/>
    <property type="evidence" value="ECO:0007669"/>
    <property type="project" value="UniProtKB-EC"/>
</dbReference>
<feature type="domain" description="ATP-dependent DNA ligase family profile" evidence="22">
    <location>
        <begin position="340"/>
        <end position="475"/>
    </location>
</feature>
<organism evidence="23 24">
    <name type="scientific">Salinicola socius</name>
    <dbReference type="NCBI Taxonomy" id="404433"/>
    <lineage>
        <taxon>Bacteria</taxon>
        <taxon>Pseudomonadati</taxon>
        <taxon>Pseudomonadota</taxon>
        <taxon>Gammaproteobacteria</taxon>
        <taxon>Oceanospirillales</taxon>
        <taxon>Halomonadaceae</taxon>
        <taxon>Salinicola</taxon>
    </lineage>
</organism>
<dbReference type="GO" id="GO:0006281">
    <property type="term" value="P:DNA repair"/>
    <property type="evidence" value="ECO:0007669"/>
    <property type="project" value="UniProtKB-KW"/>
</dbReference>
<dbReference type="NCBIfam" id="TIGR02779">
    <property type="entry name" value="NHEJ_ligase_lig"/>
    <property type="match status" value="1"/>
</dbReference>
<dbReference type="Gene3D" id="3.30.470.30">
    <property type="entry name" value="DNA ligase/mRNA capping enzyme"/>
    <property type="match status" value="1"/>
</dbReference>
<keyword evidence="15" id="KW-0233">DNA recombination</keyword>
<dbReference type="STRING" id="404433.BTW07_05485"/>
<evidence type="ECO:0000256" key="20">
    <source>
        <dbReference type="ARBA" id="ARBA00034003"/>
    </source>
</evidence>
<dbReference type="GO" id="GO:0004527">
    <property type="term" value="F:exonuclease activity"/>
    <property type="evidence" value="ECO:0007669"/>
    <property type="project" value="UniProtKB-KW"/>
</dbReference>
<dbReference type="Pfam" id="PF21686">
    <property type="entry name" value="LigD_Prim-Pol"/>
    <property type="match status" value="1"/>
</dbReference>
<dbReference type="InterPro" id="IPR012340">
    <property type="entry name" value="NA-bd_OB-fold"/>
</dbReference>
<dbReference type="InterPro" id="IPR014146">
    <property type="entry name" value="LigD_ligase_dom"/>
</dbReference>
<evidence type="ECO:0000256" key="1">
    <source>
        <dbReference type="ARBA" id="ARBA00001936"/>
    </source>
</evidence>
<name>A0A1Q8SUJ4_9GAMM</name>
<evidence type="ECO:0000256" key="21">
    <source>
        <dbReference type="SAM" id="MobiDB-lite"/>
    </source>
</evidence>
<dbReference type="CDD" id="cd07906">
    <property type="entry name" value="Adenylation_DNA_ligase_LigD_LigC"/>
    <property type="match status" value="1"/>
</dbReference>
<evidence type="ECO:0000313" key="24">
    <source>
        <dbReference type="Proteomes" id="UP000186878"/>
    </source>
</evidence>
<dbReference type="Pfam" id="PF04679">
    <property type="entry name" value="DNA_ligase_A_C"/>
    <property type="match status" value="1"/>
</dbReference>
<sequence length="889" mass="99067">MADLETYRQKRDFSRSPEPRGKRGRKRSQSSFVIHKHDASQLHYDLRLEEGGVLRSWALPKGPSLEPGEKHLAVQVEDHPLDYGDFEGVIPEGYGAGTVMIWDRGVWRITGKHDDDQIDFALDGDKLKGAWTLKRMGARGGNGKPRDGKQWLMIKRHDDAGAQVPDSLDDISVVSDRDMAAIAEAKPATSSASSSSKKDAASGTSCAKKASSVKVRGTRSSGGRKAKSGPLIEADKIDGARKASLPAHPSAQLATLVEKAPRDDDWFHEIKFDGYRILARLDHGKVSLLTRNGHDWRDRFPEIAEAIEGLPLEKALFDGEIVALRRDGVSDFRRLQQALGEEKSAGLTYQIFDLRYLEEPGLDGVVLDDVKLRDRKALLAQLCEAVRIGNRGMLRYTDHIEGQGEAFYEQASRQGLEGIVSKRADALYRGRRNRDWLKTKTEHQAEFVVGGYTDPQGSRSGFGSLLIGAYDDDGKLRYCGRVGAGFSHDQLTTWQWELSRSPRKTSPFVERDIPDLANSHWVTPKRVIDVTFGEWTRDGRLRHPRFRGVREDRDPADIRLSQQQTAERPMNDGSSETAGGKRRSPAVADNGEIEIEGVRLTHPDRVLFEDAGITKRALAEFYAEHAEWILPGLAERPLTLLRCPGGVGKECFVQKHPGETMPDDLPSVAIAEKSGTHDYLYARSAADLVALVQMGTLEFHLWNSRIDDLERPDQLVFDLDPAPDCEWQAVIDVARELRQALAELELTAFLRTTGGKGLHLVVPLKPHADWETAKAFAEAVCERCAERHPDQLTLNMSKQARHGKVLLDYLRNGRGATAVASYSVRARPGAPVATPIRWADLGPKLSADRYTLANLPRRLASLKRDPWAGFDDARQRLTKKRCRDVGMEI</sequence>
<keyword evidence="17" id="KW-0464">Manganese</keyword>
<feature type="compositionally biased region" description="Low complexity" evidence="21">
    <location>
        <begin position="184"/>
        <end position="195"/>
    </location>
</feature>
<dbReference type="GO" id="GO:0005524">
    <property type="term" value="F:ATP binding"/>
    <property type="evidence" value="ECO:0007669"/>
    <property type="project" value="UniProtKB-KW"/>
</dbReference>
<keyword evidence="13" id="KW-0239">DNA-directed DNA polymerase</keyword>
<proteinExistence type="predicted"/>
<evidence type="ECO:0000259" key="22">
    <source>
        <dbReference type="PROSITE" id="PS50160"/>
    </source>
</evidence>
<evidence type="ECO:0000256" key="13">
    <source>
        <dbReference type="ARBA" id="ARBA00022932"/>
    </source>
</evidence>
<evidence type="ECO:0000256" key="19">
    <source>
        <dbReference type="ARBA" id="ARBA00029943"/>
    </source>
</evidence>
<evidence type="ECO:0000256" key="4">
    <source>
        <dbReference type="ARBA" id="ARBA00022679"/>
    </source>
</evidence>
<dbReference type="SUPFAM" id="SSF50249">
    <property type="entry name" value="Nucleic acid-binding proteins"/>
    <property type="match status" value="1"/>
</dbReference>
<dbReference type="InterPro" id="IPR052171">
    <property type="entry name" value="NHEJ_LigD"/>
</dbReference>
<protein>
    <recommendedName>
        <fullName evidence="2">DNA ligase (ATP)</fullName>
        <ecNumber evidence="2">6.5.1.1</ecNumber>
    </recommendedName>
    <alternativeName>
        <fullName evidence="19">NHEJ DNA polymerase</fullName>
    </alternativeName>
</protein>